<feature type="signal peptide" evidence="3">
    <location>
        <begin position="1"/>
        <end position="30"/>
    </location>
</feature>
<dbReference type="GO" id="GO:0005975">
    <property type="term" value="P:carbohydrate metabolic process"/>
    <property type="evidence" value="ECO:0007669"/>
    <property type="project" value="InterPro"/>
</dbReference>
<evidence type="ECO:0000313" key="6">
    <source>
        <dbReference type="Proteomes" id="UP000548476"/>
    </source>
</evidence>
<feature type="domain" description="Glycoside hydrolase family 42 N-terminal" evidence="4">
    <location>
        <begin position="79"/>
        <end position="210"/>
    </location>
</feature>
<evidence type="ECO:0000259" key="4">
    <source>
        <dbReference type="Pfam" id="PF02449"/>
    </source>
</evidence>
<proteinExistence type="predicted"/>
<evidence type="ECO:0000256" key="2">
    <source>
        <dbReference type="ARBA" id="ARBA00023295"/>
    </source>
</evidence>
<reference evidence="5 6" key="1">
    <citation type="submission" date="2020-08" db="EMBL/GenBank/DDBJ databases">
        <title>Genomic Encyclopedia of Type Strains, Phase IV (KMG-IV): sequencing the most valuable type-strain genomes for metagenomic binning, comparative biology and taxonomic classification.</title>
        <authorList>
            <person name="Goeker M."/>
        </authorList>
    </citation>
    <scope>NUCLEOTIDE SEQUENCE [LARGE SCALE GENOMIC DNA]</scope>
    <source>
        <strain evidence="5 6">YIM 65646</strain>
    </source>
</reference>
<feature type="chain" id="PRO_5032407254" description="Glycoside hydrolase family 42 N-terminal domain-containing protein" evidence="3">
    <location>
        <begin position="31"/>
        <end position="382"/>
    </location>
</feature>
<evidence type="ECO:0000256" key="1">
    <source>
        <dbReference type="ARBA" id="ARBA00022801"/>
    </source>
</evidence>
<organism evidence="5 6">
    <name type="scientific">Phytomonospora endophytica</name>
    <dbReference type="NCBI Taxonomy" id="714109"/>
    <lineage>
        <taxon>Bacteria</taxon>
        <taxon>Bacillati</taxon>
        <taxon>Actinomycetota</taxon>
        <taxon>Actinomycetes</taxon>
        <taxon>Micromonosporales</taxon>
        <taxon>Micromonosporaceae</taxon>
        <taxon>Phytomonospora</taxon>
    </lineage>
</organism>
<keyword evidence="2" id="KW-0326">Glycosidase</keyword>
<dbReference type="PANTHER" id="PTHR12631:SF10">
    <property type="entry name" value="BETA-XYLOSIDASE-LIKE PROTEIN-RELATED"/>
    <property type="match status" value="1"/>
</dbReference>
<evidence type="ECO:0000313" key="5">
    <source>
        <dbReference type="EMBL" id="MBB6038118.1"/>
    </source>
</evidence>
<comment type="caution">
    <text evidence="5">The sequence shown here is derived from an EMBL/GenBank/DDBJ whole genome shotgun (WGS) entry which is preliminary data.</text>
</comment>
<keyword evidence="6" id="KW-1185">Reference proteome</keyword>
<sequence>MRNLSTGRPVRTAALLGAALVLATAAPAQAADASAAAFQVGVTFEKINADSWNDPGSVADAKDVLASLGPLQNQHIMGFGAEDPEPSPGVYDWGSLDERMDLIAETGGTPVITLCSAPGWMKPGWAEAEQIEDPKEREDALDAIRWNMDLAPLPQYYDDFAALSAKVAQRYPQVQYFQVWNEFKGFWDEAGNRWNHEGYTQMYNQVYSAVKAVRSSAQLGGPYVSLNTYKGGQSHPSTELTDPTWGTADQRDLNAMTYWLANKTGAQFFTIDGWSRTRDGFHPGAAATKEKFKDITAWIRSKTTLPIWWSEFYAPVSASSYASTPAMMRAAIEGMRDGGAAVGLWWGPECMSEYPCLWTSTVDAGGGQPTSFTALAREFSGR</sequence>
<keyword evidence="3" id="KW-0732">Signal</keyword>
<protein>
    <recommendedName>
        <fullName evidence="4">Glycoside hydrolase family 42 N-terminal domain-containing protein</fullName>
    </recommendedName>
</protein>
<dbReference type="AlphaFoldDB" id="A0A841FWL0"/>
<dbReference type="InterPro" id="IPR013529">
    <property type="entry name" value="Glyco_hydro_42_N"/>
</dbReference>
<dbReference type="InterPro" id="IPR017853">
    <property type="entry name" value="GH"/>
</dbReference>
<dbReference type="Gene3D" id="3.20.20.80">
    <property type="entry name" value="Glycosidases"/>
    <property type="match status" value="1"/>
</dbReference>
<gene>
    <name evidence="5" type="ORF">HNR73_005998</name>
</gene>
<dbReference type="PANTHER" id="PTHR12631">
    <property type="entry name" value="ALPHA-L-IDURONIDASE"/>
    <property type="match status" value="1"/>
</dbReference>
<accession>A0A841FWL0</accession>
<dbReference type="GO" id="GO:0004565">
    <property type="term" value="F:beta-galactosidase activity"/>
    <property type="evidence" value="ECO:0007669"/>
    <property type="project" value="InterPro"/>
</dbReference>
<dbReference type="SUPFAM" id="SSF51445">
    <property type="entry name" value="(Trans)glycosidases"/>
    <property type="match status" value="1"/>
</dbReference>
<dbReference type="EMBL" id="JACHGT010000015">
    <property type="protein sequence ID" value="MBB6038118.1"/>
    <property type="molecule type" value="Genomic_DNA"/>
</dbReference>
<dbReference type="RefSeq" id="WP_184790920.1">
    <property type="nucleotide sequence ID" value="NZ_BONT01000047.1"/>
</dbReference>
<name>A0A841FWL0_9ACTN</name>
<keyword evidence="1" id="KW-0378">Hydrolase</keyword>
<dbReference type="GO" id="GO:0009341">
    <property type="term" value="C:beta-galactosidase complex"/>
    <property type="evidence" value="ECO:0007669"/>
    <property type="project" value="InterPro"/>
</dbReference>
<dbReference type="Proteomes" id="UP000548476">
    <property type="component" value="Unassembled WGS sequence"/>
</dbReference>
<evidence type="ECO:0000256" key="3">
    <source>
        <dbReference type="SAM" id="SignalP"/>
    </source>
</evidence>
<dbReference type="Pfam" id="PF02449">
    <property type="entry name" value="Glyco_hydro_42"/>
    <property type="match status" value="1"/>
</dbReference>
<dbReference type="InterPro" id="IPR051923">
    <property type="entry name" value="Glycosyl_Hydrolase_39"/>
</dbReference>